<dbReference type="AlphaFoldDB" id="A0A9D2LEU2"/>
<feature type="transmembrane region" description="Helical" evidence="1">
    <location>
        <begin position="141"/>
        <end position="168"/>
    </location>
</feature>
<comment type="caution">
    <text evidence="2">The sequence shown here is derived from an EMBL/GenBank/DDBJ whole genome shotgun (WGS) entry which is preliminary data.</text>
</comment>
<keyword evidence="1" id="KW-1133">Transmembrane helix</keyword>
<evidence type="ECO:0000313" key="2">
    <source>
        <dbReference type="EMBL" id="HJB11304.1"/>
    </source>
</evidence>
<evidence type="ECO:0000313" key="3">
    <source>
        <dbReference type="Proteomes" id="UP000823823"/>
    </source>
</evidence>
<reference evidence="2" key="1">
    <citation type="journal article" date="2021" name="PeerJ">
        <title>Extensive microbial diversity within the chicken gut microbiome revealed by metagenomics and culture.</title>
        <authorList>
            <person name="Gilroy R."/>
            <person name="Ravi A."/>
            <person name="Getino M."/>
            <person name="Pursley I."/>
            <person name="Horton D.L."/>
            <person name="Alikhan N.F."/>
            <person name="Baker D."/>
            <person name="Gharbi K."/>
            <person name="Hall N."/>
            <person name="Watson M."/>
            <person name="Adriaenssens E.M."/>
            <person name="Foster-Nyarko E."/>
            <person name="Jarju S."/>
            <person name="Secka A."/>
            <person name="Antonio M."/>
            <person name="Oren A."/>
            <person name="Chaudhuri R.R."/>
            <person name="La Ragione R."/>
            <person name="Hildebrand F."/>
            <person name="Pallen M.J."/>
        </authorList>
    </citation>
    <scope>NUCLEOTIDE SEQUENCE</scope>
    <source>
        <strain evidence="2">ChiHjej13B12-24818</strain>
    </source>
</reference>
<protein>
    <submittedName>
        <fullName evidence="2">Uncharacterized protein</fullName>
    </submittedName>
</protein>
<feature type="transmembrane region" description="Helical" evidence="1">
    <location>
        <begin position="32"/>
        <end position="52"/>
    </location>
</feature>
<gene>
    <name evidence="2" type="ORF">H9786_12390</name>
</gene>
<feature type="transmembrane region" description="Helical" evidence="1">
    <location>
        <begin position="108"/>
        <end position="129"/>
    </location>
</feature>
<dbReference type="EMBL" id="DWZH01000096">
    <property type="protein sequence ID" value="HJB11304.1"/>
    <property type="molecule type" value="Genomic_DNA"/>
</dbReference>
<proteinExistence type="predicted"/>
<sequence>MFRIIEILGVVAPLAALVLLIVYRRAIPSPSLALGVIGCVLAALNVLIGFVGKRIVWFGSLDGRGLEGVLGWLGTVAALRLGLLIVAVVLLVIAAFHGRSGPAGVLPWVLGAVVPLLVGSLTPLAVGQVEHELLARGVEWLAVMATLFGEAVQFAALGLGILALAIAITTGRRTGSTQQRDSAVLVRDTAHSVWTMYRHRSWGRGRDESRSTPR</sequence>
<organism evidence="2 3">
    <name type="scientific">Candidatus Brachybacterium merdavium</name>
    <dbReference type="NCBI Taxonomy" id="2838513"/>
    <lineage>
        <taxon>Bacteria</taxon>
        <taxon>Bacillati</taxon>
        <taxon>Actinomycetota</taxon>
        <taxon>Actinomycetes</taxon>
        <taxon>Micrococcales</taxon>
        <taxon>Dermabacteraceae</taxon>
        <taxon>Brachybacterium</taxon>
    </lineage>
</organism>
<keyword evidence="1" id="KW-0812">Transmembrane</keyword>
<evidence type="ECO:0000256" key="1">
    <source>
        <dbReference type="SAM" id="Phobius"/>
    </source>
</evidence>
<keyword evidence="1" id="KW-0472">Membrane</keyword>
<name>A0A9D2LEU2_9MICO</name>
<reference evidence="2" key="2">
    <citation type="submission" date="2021-04" db="EMBL/GenBank/DDBJ databases">
        <authorList>
            <person name="Gilroy R."/>
        </authorList>
    </citation>
    <scope>NUCLEOTIDE SEQUENCE</scope>
    <source>
        <strain evidence="2">ChiHjej13B12-24818</strain>
    </source>
</reference>
<accession>A0A9D2LEU2</accession>
<dbReference type="Proteomes" id="UP000823823">
    <property type="component" value="Unassembled WGS sequence"/>
</dbReference>
<feature type="transmembrane region" description="Helical" evidence="1">
    <location>
        <begin position="6"/>
        <end position="23"/>
    </location>
</feature>
<feature type="transmembrane region" description="Helical" evidence="1">
    <location>
        <begin position="72"/>
        <end position="96"/>
    </location>
</feature>